<accession>A0A934I4K2</accession>
<keyword evidence="2" id="KW-1133">Transmembrane helix</keyword>
<evidence type="ECO:0000256" key="2">
    <source>
        <dbReference type="SAM" id="Phobius"/>
    </source>
</evidence>
<feature type="transmembrane region" description="Helical" evidence="2">
    <location>
        <begin position="64"/>
        <end position="82"/>
    </location>
</feature>
<protein>
    <submittedName>
        <fullName evidence="3">DUF3040 domain-containing protein</fullName>
    </submittedName>
</protein>
<keyword evidence="4" id="KW-1185">Reference proteome</keyword>
<organism evidence="3 4">
    <name type="scientific">Sanguibacter suaedae</name>
    <dbReference type="NCBI Taxonomy" id="2795737"/>
    <lineage>
        <taxon>Bacteria</taxon>
        <taxon>Bacillati</taxon>
        <taxon>Actinomycetota</taxon>
        <taxon>Actinomycetes</taxon>
        <taxon>Micrococcales</taxon>
        <taxon>Sanguibacteraceae</taxon>
        <taxon>Sanguibacter</taxon>
    </lineage>
</organism>
<sequence length="143" mass="15424">MPLSEYEQRVLEQMERELTSDDPRLATTLKSTAPRSGTRYVVAGVGLVVGLLALVVGVAQSVPWVGVVGFVIMFSAVTYALAQPARRQVVTGPIGTVSADGAIRRPTGRRGGGGQGPRRGAASSRGSFMERLEERWDRRRRGE</sequence>
<proteinExistence type="predicted"/>
<keyword evidence="2" id="KW-0472">Membrane</keyword>
<evidence type="ECO:0000313" key="3">
    <source>
        <dbReference type="EMBL" id="MBI9115474.1"/>
    </source>
</evidence>
<feature type="compositionally biased region" description="Low complexity" evidence="1">
    <location>
        <begin position="118"/>
        <end position="127"/>
    </location>
</feature>
<gene>
    <name evidence="3" type="ORF">JAV76_10675</name>
</gene>
<dbReference type="InterPro" id="IPR021401">
    <property type="entry name" value="DUF3040"/>
</dbReference>
<dbReference type="AlphaFoldDB" id="A0A934I4K2"/>
<feature type="transmembrane region" description="Helical" evidence="2">
    <location>
        <begin position="40"/>
        <end position="58"/>
    </location>
</feature>
<name>A0A934I4K2_9MICO</name>
<dbReference type="Pfam" id="PF11239">
    <property type="entry name" value="DUF3040"/>
    <property type="match status" value="1"/>
</dbReference>
<feature type="compositionally biased region" description="Basic and acidic residues" evidence="1">
    <location>
        <begin position="128"/>
        <end position="137"/>
    </location>
</feature>
<evidence type="ECO:0000313" key="4">
    <source>
        <dbReference type="Proteomes" id="UP000602087"/>
    </source>
</evidence>
<reference evidence="3" key="1">
    <citation type="submission" date="2020-12" db="EMBL/GenBank/DDBJ databases">
        <title>Sanguibacter suaedae sp. nov., isolated from Suaeda aralocaspica.</title>
        <authorList>
            <person name="Ma Q."/>
        </authorList>
    </citation>
    <scope>NUCLEOTIDE SEQUENCE</scope>
    <source>
        <strain evidence="3">YZGR15</strain>
    </source>
</reference>
<dbReference type="Proteomes" id="UP000602087">
    <property type="component" value="Unassembled WGS sequence"/>
</dbReference>
<feature type="region of interest" description="Disordered" evidence="1">
    <location>
        <begin position="97"/>
        <end position="143"/>
    </location>
</feature>
<dbReference type="RefSeq" id="WP_198734041.1">
    <property type="nucleotide sequence ID" value="NZ_JAEINH010000008.1"/>
</dbReference>
<dbReference type="EMBL" id="JAEINH010000008">
    <property type="protein sequence ID" value="MBI9115474.1"/>
    <property type="molecule type" value="Genomic_DNA"/>
</dbReference>
<evidence type="ECO:0000256" key="1">
    <source>
        <dbReference type="SAM" id="MobiDB-lite"/>
    </source>
</evidence>
<keyword evidence="2" id="KW-0812">Transmembrane</keyword>
<comment type="caution">
    <text evidence="3">The sequence shown here is derived from an EMBL/GenBank/DDBJ whole genome shotgun (WGS) entry which is preliminary data.</text>
</comment>